<dbReference type="EMBL" id="CAUI01000023">
    <property type="protein sequence ID" value="CCU80488.1"/>
    <property type="molecule type" value="Genomic_DNA"/>
</dbReference>
<keyword evidence="3 10" id="KW-0285">Flavoprotein</keyword>
<keyword evidence="12" id="KW-0472">Membrane</keyword>
<dbReference type="PANTHER" id="PTHR30040:SF2">
    <property type="entry name" value="FAD:PROTEIN FMN TRANSFERASE"/>
    <property type="match status" value="1"/>
</dbReference>
<evidence type="ECO:0000313" key="14">
    <source>
        <dbReference type="Proteomes" id="UP000012063"/>
    </source>
</evidence>
<feature type="binding site" evidence="11">
    <location>
        <position position="179"/>
    </location>
    <ligand>
        <name>Mg(2+)</name>
        <dbReference type="ChEBI" id="CHEBI:18420"/>
    </ligand>
</feature>
<dbReference type="EC" id="2.7.1.180" evidence="1 10"/>
<dbReference type="SUPFAM" id="SSF143631">
    <property type="entry name" value="ApbE-like"/>
    <property type="match status" value="1"/>
</dbReference>
<dbReference type="InterPro" id="IPR024932">
    <property type="entry name" value="ApbE"/>
</dbReference>
<comment type="function">
    <text evidence="12">Flavin transferase that catalyzes the transfer of the FMN moiety of FAD and its covalent binding to the hydroxyl group of a threonine residue in a target flavoprotein.</text>
</comment>
<dbReference type="GO" id="GO:0016740">
    <property type="term" value="F:transferase activity"/>
    <property type="evidence" value="ECO:0007669"/>
    <property type="project" value="UniProtKB-UniRule"/>
</dbReference>
<dbReference type="Gene3D" id="3.10.520.10">
    <property type="entry name" value="ApbE-like domains"/>
    <property type="match status" value="1"/>
</dbReference>
<comment type="caution">
    <text evidence="13">The sequence shown here is derived from an EMBL/GenBank/DDBJ whole genome shotgun (WGS) entry which is preliminary data.</text>
</comment>
<comment type="cofactor">
    <cofactor evidence="11">
        <name>Mg(2+)</name>
        <dbReference type="ChEBI" id="CHEBI:18420"/>
    </cofactor>
    <cofactor evidence="11">
        <name>Mn(2+)</name>
        <dbReference type="ChEBI" id="CHEBI:29035"/>
    </cofactor>
    <text evidence="11">Magnesium. Can also use manganese.</text>
</comment>
<keyword evidence="14" id="KW-1185">Reference proteome</keyword>
<evidence type="ECO:0000256" key="3">
    <source>
        <dbReference type="ARBA" id="ARBA00022630"/>
    </source>
</evidence>
<organism evidence="13 14">
    <name type="scientific">Halanaerobium saccharolyticum subsp. saccharolyticum DSM 6643</name>
    <dbReference type="NCBI Taxonomy" id="1293054"/>
    <lineage>
        <taxon>Bacteria</taxon>
        <taxon>Bacillati</taxon>
        <taxon>Bacillota</taxon>
        <taxon>Clostridia</taxon>
        <taxon>Halanaerobiales</taxon>
        <taxon>Halanaerobiaceae</taxon>
        <taxon>Halanaerobium</taxon>
    </lineage>
</organism>
<feature type="binding site" evidence="11">
    <location>
        <position position="297"/>
    </location>
    <ligand>
        <name>Mg(2+)</name>
        <dbReference type="ChEBI" id="CHEBI:18420"/>
    </ligand>
</feature>
<evidence type="ECO:0000256" key="12">
    <source>
        <dbReference type="RuleBase" id="RU363002"/>
    </source>
</evidence>
<evidence type="ECO:0000256" key="9">
    <source>
        <dbReference type="ARBA" id="ARBA00048540"/>
    </source>
</evidence>
<evidence type="ECO:0000256" key="1">
    <source>
        <dbReference type="ARBA" id="ARBA00011955"/>
    </source>
</evidence>
<gene>
    <name evidence="13" type="ORF">HSACCH_02078</name>
</gene>
<keyword evidence="12" id="KW-0997">Cell inner membrane</keyword>
<comment type="subcellular location">
    <subcellularLocation>
        <location evidence="12">Cell inner membrane</location>
        <topology evidence="12">Lipid-anchor</topology>
        <orientation evidence="12">Periplasmic side</orientation>
    </subcellularLocation>
</comment>
<comment type="catalytic activity">
    <reaction evidence="9 10 12">
        <text>L-threonyl-[protein] + FAD = FMN-L-threonyl-[protein] + AMP + H(+)</text>
        <dbReference type="Rhea" id="RHEA:36847"/>
        <dbReference type="Rhea" id="RHEA-COMP:11060"/>
        <dbReference type="Rhea" id="RHEA-COMP:11061"/>
        <dbReference type="ChEBI" id="CHEBI:15378"/>
        <dbReference type="ChEBI" id="CHEBI:30013"/>
        <dbReference type="ChEBI" id="CHEBI:57692"/>
        <dbReference type="ChEBI" id="CHEBI:74257"/>
        <dbReference type="ChEBI" id="CHEBI:456215"/>
        <dbReference type="EC" id="2.7.1.180"/>
    </reaction>
</comment>
<dbReference type="InterPro" id="IPR003374">
    <property type="entry name" value="ApbE-like_sf"/>
</dbReference>
<dbReference type="RefSeq" id="WP_005489764.1">
    <property type="nucleotide sequence ID" value="NZ_CAUI01000023.1"/>
</dbReference>
<evidence type="ECO:0000256" key="2">
    <source>
        <dbReference type="ARBA" id="ARBA00016337"/>
    </source>
</evidence>
<dbReference type="PROSITE" id="PS51257">
    <property type="entry name" value="PROKAR_LIPOPROTEIN"/>
    <property type="match status" value="1"/>
</dbReference>
<dbReference type="STRING" id="1293054.HSACCH_02078"/>
<keyword evidence="4 10" id="KW-0808">Transferase</keyword>
<evidence type="ECO:0000256" key="5">
    <source>
        <dbReference type="ARBA" id="ARBA00022723"/>
    </source>
</evidence>
<keyword evidence="6 10" id="KW-0274">FAD</keyword>
<dbReference type="Proteomes" id="UP000012063">
    <property type="component" value="Unassembled WGS sequence"/>
</dbReference>
<name>M5E2W3_9FIRM</name>
<accession>M5E2W3</accession>
<evidence type="ECO:0000313" key="13">
    <source>
        <dbReference type="EMBL" id="CCU80488.1"/>
    </source>
</evidence>
<protein>
    <recommendedName>
        <fullName evidence="2 10">FAD:protein FMN transferase</fullName>
        <ecNumber evidence="1 10">2.7.1.180</ecNumber>
    </recommendedName>
    <alternativeName>
        <fullName evidence="8 10">Flavin transferase</fullName>
    </alternativeName>
</protein>
<evidence type="ECO:0000256" key="10">
    <source>
        <dbReference type="PIRNR" id="PIRNR006268"/>
    </source>
</evidence>
<keyword evidence="12" id="KW-1003">Cell membrane</keyword>
<evidence type="ECO:0000256" key="11">
    <source>
        <dbReference type="PIRSR" id="PIRSR006268-2"/>
    </source>
</evidence>
<dbReference type="AlphaFoldDB" id="M5E2W3"/>
<evidence type="ECO:0000256" key="8">
    <source>
        <dbReference type="ARBA" id="ARBA00031306"/>
    </source>
</evidence>
<keyword evidence="7 10" id="KW-0460">Magnesium</keyword>
<reference evidence="14" key="1">
    <citation type="journal article" date="2013" name="Genome Announc.">
        <title>Genome Sequence of Halanaerobium saccharolyticum subsp. saccharolyticum Strain DSM 6643T, a Halophilic Hydrogen-Producing Bacterium.</title>
        <authorList>
            <person name="Kivisto A."/>
            <person name="Larjo A."/>
            <person name="Ciranna A."/>
            <person name="Santala V."/>
            <person name="Roos C."/>
            <person name="Karp M."/>
        </authorList>
    </citation>
    <scope>NUCLEOTIDE SEQUENCE [LARGE SCALE GENOMIC DNA]</scope>
    <source>
        <strain evidence="14">DSM 6643</strain>
    </source>
</reference>
<evidence type="ECO:0000256" key="4">
    <source>
        <dbReference type="ARBA" id="ARBA00022679"/>
    </source>
</evidence>
<evidence type="ECO:0000256" key="7">
    <source>
        <dbReference type="ARBA" id="ARBA00022842"/>
    </source>
</evidence>
<sequence>MFNTKKIILSRKIILMGILLVFLLILTACGNNGEEMPQAKENAFLMDTLVQMRAHGENAEIAVEESMERIREIEKLMSKTIETSDIYKLNNNSKTEIEIDNESIIVLEKALKYAKLTDGDFDPTIGALVELWGIGTEDAAVPEQAEIETALANTGYNHLDLADNSAEITKEGVKIDLGGIVKGYAAEEVKKIVQKYNIEHAFVNLGGNVLVIGDKVDGSPWKIGIQDPRQGRGNVMAVVDAVDLTIVTSGNYERYFEENGKLYHHILDPKTGYPADNNLLSVSIISENSFDADALSTAIYVMGLEKGMKFIENMENVYAMFITEELDVYLSSGLKEIVTIKDSDFNIIEGEEIAN</sequence>
<evidence type="ECO:0000256" key="6">
    <source>
        <dbReference type="ARBA" id="ARBA00022827"/>
    </source>
</evidence>
<keyword evidence="12 13" id="KW-0449">Lipoprotein</keyword>
<dbReference type="InParanoid" id="M5E2W3"/>
<dbReference type="Pfam" id="PF02424">
    <property type="entry name" value="ApbE"/>
    <property type="match status" value="1"/>
</dbReference>
<feature type="binding site" evidence="11">
    <location>
        <position position="293"/>
    </location>
    <ligand>
        <name>Mg(2+)</name>
        <dbReference type="ChEBI" id="CHEBI:18420"/>
    </ligand>
</feature>
<comment type="similarity">
    <text evidence="10 12">Belongs to the ApbE family.</text>
</comment>
<dbReference type="GO" id="GO:0005886">
    <property type="term" value="C:plasma membrane"/>
    <property type="evidence" value="ECO:0007669"/>
    <property type="project" value="UniProtKB-SubCell"/>
</dbReference>
<proteinExistence type="inferred from homology"/>
<dbReference type="eggNOG" id="COG1477">
    <property type="taxonomic scope" value="Bacteria"/>
</dbReference>
<dbReference type="GO" id="GO:0046872">
    <property type="term" value="F:metal ion binding"/>
    <property type="evidence" value="ECO:0007669"/>
    <property type="project" value="UniProtKB-UniRule"/>
</dbReference>
<keyword evidence="5 10" id="KW-0479">Metal-binding</keyword>
<dbReference type="PANTHER" id="PTHR30040">
    <property type="entry name" value="THIAMINE BIOSYNTHESIS LIPOPROTEIN APBE"/>
    <property type="match status" value="1"/>
</dbReference>
<dbReference type="PIRSF" id="PIRSF006268">
    <property type="entry name" value="ApbE"/>
    <property type="match status" value="1"/>
</dbReference>